<evidence type="ECO:0000256" key="7">
    <source>
        <dbReference type="ARBA" id="ARBA00023065"/>
    </source>
</evidence>
<evidence type="ECO:0000256" key="1">
    <source>
        <dbReference type="ARBA" id="ARBA00004162"/>
    </source>
</evidence>
<comment type="subcellular location">
    <subcellularLocation>
        <location evidence="1">Cell membrane</location>
        <topology evidence="1">Single-pass membrane protein</topology>
    </subcellularLocation>
</comment>
<keyword evidence="12" id="KW-1185">Reference proteome</keyword>
<keyword evidence="4" id="KW-0812">Transmembrane</keyword>
<evidence type="ECO:0000313" key="12">
    <source>
        <dbReference type="Proteomes" id="UP001431783"/>
    </source>
</evidence>
<dbReference type="AlphaFoldDB" id="A0AAW1U1H2"/>
<proteinExistence type="predicted"/>
<evidence type="ECO:0000256" key="6">
    <source>
        <dbReference type="ARBA" id="ARBA00022989"/>
    </source>
</evidence>
<name>A0AAW1U1H2_9CUCU</name>
<accession>A0AAW1U1H2</accession>
<dbReference type="InterPro" id="IPR032675">
    <property type="entry name" value="LRR_dom_sf"/>
</dbReference>
<reference evidence="11 12" key="1">
    <citation type="submission" date="2023-03" db="EMBL/GenBank/DDBJ databases">
        <title>Genome insight into feeding habits of ladybird beetles.</title>
        <authorList>
            <person name="Li H.-S."/>
            <person name="Huang Y.-H."/>
            <person name="Pang H."/>
        </authorList>
    </citation>
    <scope>NUCLEOTIDE SEQUENCE [LARGE SCALE GENOMIC DNA]</scope>
    <source>
        <strain evidence="11">SYSU_2023b</strain>
        <tissue evidence="11">Whole body</tissue>
    </source>
</reference>
<keyword evidence="8" id="KW-0472">Membrane</keyword>
<evidence type="ECO:0000256" key="5">
    <source>
        <dbReference type="ARBA" id="ARBA00022729"/>
    </source>
</evidence>
<keyword evidence="2" id="KW-0813">Transport</keyword>
<dbReference type="InterPro" id="IPR001611">
    <property type="entry name" value="Leu-rich_rpt"/>
</dbReference>
<gene>
    <name evidence="11" type="ORF">WA026_002343</name>
</gene>
<dbReference type="PANTHER" id="PTHR46473">
    <property type="entry name" value="GH08155P"/>
    <property type="match status" value="1"/>
</dbReference>
<dbReference type="InterPro" id="IPR051432">
    <property type="entry name" value="KCNMA1_auxiliary"/>
</dbReference>
<evidence type="ECO:0000256" key="10">
    <source>
        <dbReference type="ARBA" id="ARBA00023303"/>
    </source>
</evidence>
<keyword evidence="6" id="KW-1133">Transmembrane helix</keyword>
<dbReference type="Pfam" id="PF13855">
    <property type="entry name" value="LRR_8"/>
    <property type="match status" value="1"/>
</dbReference>
<keyword evidence="5" id="KW-0732">Signal</keyword>
<organism evidence="11 12">
    <name type="scientific">Henosepilachna vigintioctopunctata</name>
    <dbReference type="NCBI Taxonomy" id="420089"/>
    <lineage>
        <taxon>Eukaryota</taxon>
        <taxon>Metazoa</taxon>
        <taxon>Ecdysozoa</taxon>
        <taxon>Arthropoda</taxon>
        <taxon>Hexapoda</taxon>
        <taxon>Insecta</taxon>
        <taxon>Pterygota</taxon>
        <taxon>Neoptera</taxon>
        <taxon>Endopterygota</taxon>
        <taxon>Coleoptera</taxon>
        <taxon>Polyphaga</taxon>
        <taxon>Cucujiformia</taxon>
        <taxon>Coccinelloidea</taxon>
        <taxon>Coccinellidae</taxon>
        <taxon>Epilachninae</taxon>
        <taxon>Epilachnini</taxon>
        <taxon>Henosepilachna</taxon>
    </lineage>
</organism>
<protein>
    <submittedName>
        <fullName evidence="11">Uncharacterized protein</fullName>
    </submittedName>
</protein>
<dbReference type="PANTHER" id="PTHR46473:SF10">
    <property type="entry name" value="LD45603P-RELATED"/>
    <property type="match status" value="1"/>
</dbReference>
<evidence type="ECO:0000256" key="4">
    <source>
        <dbReference type="ARBA" id="ARBA00022692"/>
    </source>
</evidence>
<keyword evidence="10" id="KW-0407">Ion channel</keyword>
<dbReference type="GO" id="GO:0005886">
    <property type="term" value="C:plasma membrane"/>
    <property type="evidence" value="ECO:0007669"/>
    <property type="project" value="UniProtKB-SubCell"/>
</dbReference>
<comment type="caution">
    <text evidence="11">The sequence shown here is derived from an EMBL/GenBank/DDBJ whole genome shotgun (WGS) entry which is preliminary data.</text>
</comment>
<evidence type="ECO:0000256" key="2">
    <source>
        <dbReference type="ARBA" id="ARBA00022448"/>
    </source>
</evidence>
<dbReference type="GO" id="GO:0034220">
    <property type="term" value="P:monoatomic ion transmembrane transport"/>
    <property type="evidence" value="ECO:0007669"/>
    <property type="project" value="UniProtKB-KW"/>
</dbReference>
<dbReference type="Proteomes" id="UP001431783">
    <property type="component" value="Unassembled WGS sequence"/>
</dbReference>
<evidence type="ECO:0000256" key="3">
    <source>
        <dbReference type="ARBA" id="ARBA00022475"/>
    </source>
</evidence>
<sequence>MIEELPANAFGYFTEFKKRFYGEFYYINFNNNVLTKLRKNSLPEVPLLWFLFLEKNFIEEIEEGFFDGIKKVEALKLGENKLTKFGNDILADTDVRYLKLNDNFLTNIDVNITEILNIEDNPLNVECRKQWDERKKRDRDLFERYFYDS</sequence>
<evidence type="ECO:0000256" key="8">
    <source>
        <dbReference type="ARBA" id="ARBA00023136"/>
    </source>
</evidence>
<keyword evidence="3" id="KW-1003">Cell membrane</keyword>
<dbReference type="Gene3D" id="3.80.10.10">
    <property type="entry name" value="Ribonuclease Inhibitor"/>
    <property type="match status" value="1"/>
</dbReference>
<evidence type="ECO:0000313" key="11">
    <source>
        <dbReference type="EMBL" id="KAK9873995.1"/>
    </source>
</evidence>
<keyword evidence="7" id="KW-0406">Ion transport</keyword>
<dbReference type="SUPFAM" id="SSF52058">
    <property type="entry name" value="L domain-like"/>
    <property type="match status" value="1"/>
</dbReference>
<evidence type="ECO:0000256" key="9">
    <source>
        <dbReference type="ARBA" id="ARBA00023157"/>
    </source>
</evidence>
<keyword evidence="9" id="KW-1015">Disulfide bond</keyword>
<dbReference type="EMBL" id="JARQZJ010000031">
    <property type="protein sequence ID" value="KAK9873995.1"/>
    <property type="molecule type" value="Genomic_DNA"/>
</dbReference>